<protein>
    <submittedName>
        <fullName evidence="2">ComF family protein</fullName>
    </submittedName>
</protein>
<evidence type="ECO:0000256" key="1">
    <source>
        <dbReference type="ARBA" id="ARBA00008007"/>
    </source>
</evidence>
<sequence length="275" mass="30434">MTDIKRILCNLADVVLPRRCAVCGKFLLADERDICLECLCDIPYTHSWNDRDAWLLSLFYYNDVSPYRRLALSVKYMGNSSLGRRMGRILGIRTAFSSVRPHIDIVAPVPLHWRRKWSRGYNQAEEIASGFVDGYRSVAYGGIAETGIAEACIVEDCTVEAAGPVLAQRGGVPSACRQGADTILLPSLLRRNRHTNSQTKVGVDSKAGNVRGAFSIGKDRRAFEELLSRRGHLTVLLMDDTCTTGATLFSCADALKPYRGKVDVLFAAMAKVRED</sequence>
<proteinExistence type="inferred from homology"/>
<comment type="similarity">
    <text evidence="1">Belongs to the ComF/GntX family.</text>
</comment>
<dbReference type="SUPFAM" id="SSF53271">
    <property type="entry name" value="PRTase-like"/>
    <property type="match status" value="1"/>
</dbReference>
<dbReference type="AlphaFoldDB" id="A0A9D9NAH6"/>
<dbReference type="PANTHER" id="PTHR47505">
    <property type="entry name" value="DNA UTILIZATION PROTEIN YHGH"/>
    <property type="match status" value="1"/>
</dbReference>
<reference evidence="2" key="2">
    <citation type="journal article" date="2021" name="PeerJ">
        <title>Extensive microbial diversity within the chicken gut microbiome revealed by metagenomics and culture.</title>
        <authorList>
            <person name="Gilroy R."/>
            <person name="Ravi A."/>
            <person name="Getino M."/>
            <person name="Pursley I."/>
            <person name="Horton D.L."/>
            <person name="Alikhan N.F."/>
            <person name="Baker D."/>
            <person name="Gharbi K."/>
            <person name="Hall N."/>
            <person name="Watson M."/>
            <person name="Adriaenssens E.M."/>
            <person name="Foster-Nyarko E."/>
            <person name="Jarju S."/>
            <person name="Secka A."/>
            <person name="Antonio M."/>
            <person name="Oren A."/>
            <person name="Chaudhuri R.R."/>
            <person name="La Ragione R."/>
            <person name="Hildebrand F."/>
            <person name="Pallen M.J."/>
        </authorList>
    </citation>
    <scope>NUCLEOTIDE SEQUENCE</scope>
    <source>
        <strain evidence="2">10037</strain>
    </source>
</reference>
<reference evidence="2" key="1">
    <citation type="submission" date="2020-10" db="EMBL/GenBank/DDBJ databases">
        <authorList>
            <person name="Gilroy R."/>
        </authorList>
    </citation>
    <scope>NUCLEOTIDE SEQUENCE</scope>
    <source>
        <strain evidence="2">10037</strain>
    </source>
</reference>
<name>A0A9D9NAH6_9BACT</name>
<evidence type="ECO:0000313" key="2">
    <source>
        <dbReference type="EMBL" id="MBO8465980.1"/>
    </source>
</evidence>
<accession>A0A9D9NAH6</accession>
<dbReference type="PANTHER" id="PTHR47505:SF1">
    <property type="entry name" value="DNA UTILIZATION PROTEIN YHGH"/>
    <property type="match status" value="1"/>
</dbReference>
<organism evidence="2 3">
    <name type="scientific">Candidatus Merdivivens pullistercoris</name>
    <dbReference type="NCBI Taxonomy" id="2840873"/>
    <lineage>
        <taxon>Bacteria</taxon>
        <taxon>Pseudomonadati</taxon>
        <taxon>Bacteroidota</taxon>
        <taxon>Bacteroidia</taxon>
        <taxon>Bacteroidales</taxon>
        <taxon>Muribaculaceae</taxon>
        <taxon>Muribaculaceae incertae sedis</taxon>
        <taxon>Candidatus Merdivivens</taxon>
    </lineage>
</organism>
<dbReference type="InterPro" id="IPR051910">
    <property type="entry name" value="ComF/GntX_DNA_util-trans"/>
</dbReference>
<dbReference type="EMBL" id="JADIME010000086">
    <property type="protein sequence ID" value="MBO8465980.1"/>
    <property type="molecule type" value="Genomic_DNA"/>
</dbReference>
<comment type="caution">
    <text evidence="2">The sequence shown here is derived from an EMBL/GenBank/DDBJ whole genome shotgun (WGS) entry which is preliminary data.</text>
</comment>
<dbReference type="Proteomes" id="UP000823597">
    <property type="component" value="Unassembled WGS sequence"/>
</dbReference>
<dbReference type="InterPro" id="IPR029057">
    <property type="entry name" value="PRTase-like"/>
</dbReference>
<dbReference type="InterPro" id="IPR000836">
    <property type="entry name" value="PRTase_dom"/>
</dbReference>
<dbReference type="Gene3D" id="3.40.50.2020">
    <property type="match status" value="1"/>
</dbReference>
<evidence type="ECO:0000313" key="3">
    <source>
        <dbReference type="Proteomes" id="UP000823597"/>
    </source>
</evidence>
<gene>
    <name evidence="2" type="ORF">IAB93_08320</name>
</gene>
<dbReference type="CDD" id="cd06223">
    <property type="entry name" value="PRTases_typeI"/>
    <property type="match status" value="1"/>
</dbReference>